<feature type="transmembrane region" description="Helical" evidence="6">
    <location>
        <begin position="290"/>
        <end position="315"/>
    </location>
</feature>
<keyword evidence="9" id="KW-1185">Reference proteome</keyword>
<evidence type="ECO:0000313" key="9">
    <source>
        <dbReference type="Proteomes" id="UP000199062"/>
    </source>
</evidence>
<dbReference type="InterPro" id="IPR056569">
    <property type="entry name" value="ArlJ-like"/>
</dbReference>
<feature type="transmembrane region" description="Helical" evidence="6">
    <location>
        <begin position="63"/>
        <end position="86"/>
    </location>
</feature>
<keyword evidence="2" id="KW-1003">Cell membrane</keyword>
<evidence type="ECO:0000256" key="2">
    <source>
        <dbReference type="ARBA" id="ARBA00022475"/>
    </source>
</evidence>
<dbReference type="STRING" id="767519.SAMN05216559_2044"/>
<dbReference type="PANTHER" id="PTHR35402:SF2">
    <property type="entry name" value="FLAGELLA ACCESSORY PROTEIN J"/>
    <property type="match status" value="1"/>
</dbReference>
<dbReference type="GO" id="GO:0005886">
    <property type="term" value="C:plasma membrane"/>
    <property type="evidence" value="ECO:0007669"/>
    <property type="project" value="UniProtKB-SubCell"/>
</dbReference>
<proteinExistence type="predicted"/>
<feature type="transmembrane region" description="Helical" evidence="6">
    <location>
        <begin position="35"/>
        <end position="57"/>
    </location>
</feature>
<keyword evidence="3 6" id="KW-0812">Transmembrane</keyword>
<dbReference type="RefSeq" id="WP_089816426.1">
    <property type="nucleotide sequence ID" value="NZ_FOZK01000002.1"/>
</dbReference>
<feature type="transmembrane region" description="Helical" evidence="6">
    <location>
        <begin position="241"/>
        <end position="261"/>
    </location>
</feature>
<dbReference type="Proteomes" id="UP000199062">
    <property type="component" value="Unassembled WGS sequence"/>
</dbReference>
<organism evidence="8 9">
    <name type="scientific">Halomicrobium zhouii</name>
    <dbReference type="NCBI Taxonomy" id="767519"/>
    <lineage>
        <taxon>Archaea</taxon>
        <taxon>Methanobacteriati</taxon>
        <taxon>Methanobacteriota</taxon>
        <taxon>Stenosarchaea group</taxon>
        <taxon>Halobacteria</taxon>
        <taxon>Halobacteriales</taxon>
        <taxon>Haloarculaceae</taxon>
        <taxon>Halomicrobium</taxon>
    </lineage>
</organism>
<protein>
    <submittedName>
        <fullName evidence="8">Flagellar protein FlaJ</fullName>
    </submittedName>
</protein>
<evidence type="ECO:0000259" key="7">
    <source>
        <dbReference type="Pfam" id="PF00482"/>
    </source>
</evidence>
<dbReference type="OrthoDB" id="141855at2157"/>
<feature type="transmembrane region" description="Helical" evidence="6">
    <location>
        <begin position="555"/>
        <end position="576"/>
    </location>
</feature>
<keyword evidence="8" id="KW-0282">Flagellum</keyword>
<dbReference type="EMBL" id="FOZK01000002">
    <property type="protein sequence ID" value="SFR98499.1"/>
    <property type="molecule type" value="Genomic_DNA"/>
</dbReference>
<accession>A0A1I6L4V2</accession>
<keyword evidence="8" id="KW-0969">Cilium</keyword>
<evidence type="ECO:0000256" key="6">
    <source>
        <dbReference type="SAM" id="Phobius"/>
    </source>
</evidence>
<reference evidence="8 9" key="1">
    <citation type="submission" date="2016-10" db="EMBL/GenBank/DDBJ databases">
        <authorList>
            <person name="de Groot N.N."/>
        </authorList>
    </citation>
    <scope>NUCLEOTIDE SEQUENCE [LARGE SCALE GENOMIC DNA]</scope>
    <source>
        <strain evidence="8 9">CGMCC 1.10457</strain>
    </source>
</reference>
<keyword evidence="8" id="KW-0966">Cell projection</keyword>
<evidence type="ECO:0000256" key="1">
    <source>
        <dbReference type="ARBA" id="ARBA00004651"/>
    </source>
</evidence>
<evidence type="ECO:0000313" key="8">
    <source>
        <dbReference type="EMBL" id="SFR98499.1"/>
    </source>
</evidence>
<dbReference type="Pfam" id="PF00482">
    <property type="entry name" value="T2SSF"/>
    <property type="match status" value="1"/>
</dbReference>
<evidence type="ECO:0000256" key="5">
    <source>
        <dbReference type="ARBA" id="ARBA00023136"/>
    </source>
</evidence>
<evidence type="ECO:0000256" key="3">
    <source>
        <dbReference type="ARBA" id="ARBA00022692"/>
    </source>
</evidence>
<comment type="subcellular location">
    <subcellularLocation>
        <location evidence="1">Cell membrane</location>
        <topology evidence="1">Multi-pass membrane protein</topology>
    </subcellularLocation>
</comment>
<gene>
    <name evidence="8" type="ORF">SAMN05216559_2044</name>
</gene>
<feature type="domain" description="Type II secretion system protein GspF" evidence="7">
    <location>
        <begin position="102"/>
        <end position="227"/>
    </location>
</feature>
<evidence type="ECO:0000256" key="4">
    <source>
        <dbReference type="ARBA" id="ARBA00022989"/>
    </source>
</evidence>
<dbReference type="AlphaFoldDB" id="A0A1I6L4V2"/>
<feature type="transmembrane region" description="Helical" evidence="6">
    <location>
        <begin position="213"/>
        <end position="235"/>
    </location>
</feature>
<sequence>MASSQADNRLPTTITETIASLVDSYGKMHIPLERYLFFILLPSGVFFALSVVVAALVDLPLMIRLPIPLLGFLAMGTAVIYPKILLSQRRQQLNDRFHLMVTHMTVLATTKIDRMEVFRTLAREEEYGELANEMHRIVQLVDTWNQSLDDACRRRAKEVPSDAVSDFFDRLGYTLGAGQSLEDYLVGEQEQIIQNYSTVYEGTMDNLEVMKDLYLSMVLSMTFALVFAVVLPVLTGTNPTMTVSAVIVMYIFVQSGFYLAIRSMAPYDPLWFHPEKYPSPAQERIDKATYVGLGLCAVLAFVSIGGMFGLSPLTLEHVFFFMDDVPIPLHPVVPITPLLIPGIVVRQEEQRIKSRDDEFPSFIRALGATEGAKQSTTSKVLKSLRKKDFGPLTENLDHLYKRLNMRIEPEGAWRYFTADCRSYLIQTFSEMYLVGRSMGGSPKMLGELIAKNMSEVQQLRKQRQQATVQLVGLLYGITAASTFAFFIGLQVVNILSEMTLGLDSTANFDAGSLIHTEVYNIPLIEFLLVVIIMFGAMLSALMIRTVDGGHKLNTYIHFVLLAWIGAVISIMTKWLVTQFLAI</sequence>
<feature type="transmembrane region" description="Helical" evidence="6">
    <location>
        <begin position="470"/>
        <end position="492"/>
    </location>
</feature>
<feature type="transmembrane region" description="Helical" evidence="6">
    <location>
        <begin position="523"/>
        <end position="543"/>
    </location>
</feature>
<keyword evidence="5 6" id="KW-0472">Membrane</keyword>
<dbReference type="InterPro" id="IPR018076">
    <property type="entry name" value="T2SS_GspF_dom"/>
</dbReference>
<name>A0A1I6L4V2_9EURY</name>
<keyword evidence="4 6" id="KW-1133">Transmembrane helix</keyword>
<dbReference type="PANTHER" id="PTHR35402">
    <property type="entry name" value="INTEGRAL MEMBRANE PROTEIN-RELATED"/>
    <property type="match status" value="1"/>
</dbReference>
<feature type="transmembrane region" description="Helical" evidence="6">
    <location>
        <begin position="327"/>
        <end position="345"/>
    </location>
</feature>
<dbReference type="NCBIfam" id="NF004704">
    <property type="entry name" value="PRK06041.1-2"/>
    <property type="match status" value="1"/>
</dbReference>